<keyword evidence="2" id="KW-0732">Signal</keyword>
<organism evidence="3 4">
    <name type="scientific">Rufibacter roseus</name>
    <dbReference type="NCBI Taxonomy" id="1567108"/>
    <lineage>
        <taxon>Bacteria</taxon>
        <taxon>Pseudomonadati</taxon>
        <taxon>Bacteroidota</taxon>
        <taxon>Cytophagia</taxon>
        <taxon>Cytophagales</taxon>
        <taxon>Hymenobacteraceae</taxon>
        <taxon>Rufibacter</taxon>
    </lineage>
</organism>
<gene>
    <name evidence="3" type="primary">gldN</name>
    <name evidence="3" type="ORF">ACFQHR_01700</name>
</gene>
<evidence type="ECO:0000256" key="1">
    <source>
        <dbReference type="SAM" id="MobiDB-lite"/>
    </source>
</evidence>
<dbReference type="NCBIfam" id="TIGR03523">
    <property type="entry name" value="GldN"/>
    <property type="match status" value="1"/>
</dbReference>
<sequence>MKKLIVLGLAGLMGLPLVTEAQRRNTNNRRTATPARTQQNVSAEQERQRQADLERQQQEQQQSAAAQQLRETSLAANPSARPIAPSDVMFKKTVWRAIDLREKQNQPMFSNGRQISKLIVEAVKRGELQAYTNDSLATPISIATFSENLRQSSNIIGPAQDFPPAAGGNRKTKTITEKDPWDPSKTITRTVYEDTGEEVPGTGAAAAVAAEASELLPNQLYRMELKEDVVFDKKRSRLYHDPQALTLMMPSKFTGSLGIEKTIASFKFSDLVKLFRAHPEEAIWFNSQNNAQHKNLADAFDLWLFSSYITKVSNPTGDPLGNGKNGLLAAQQAMEDLIEWEYSLWSY</sequence>
<proteinExistence type="predicted"/>
<evidence type="ECO:0000313" key="4">
    <source>
        <dbReference type="Proteomes" id="UP001596405"/>
    </source>
</evidence>
<accession>A0ABW2DHZ0</accession>
<feature type="region of interest" description="Disordered" evidence="1">
    <location>
        <begin position="23"/>
        <end position="62"/>
    </location>
</feature>
<keyword evidence="4" id="KW-1185">Reference proteome</keyword>
<dbReference type="Proteomes" id="UP001596405">
    <property type="component" value="Unassembled WGS sequence"/>
</dbReference>
<dbReference type="EMBL" id="JBHSYQ010000003">
    <property type="protein sequence ID" value="MFC6996314.1"/>
    <property type="molecule type" value="Genomic_DNA"/>
</dbReference>
<reference evidence="4" key="1">
    <citation type="journal article" date="2019" name="Int. J. Syst. Evol. Microbiol.">
        <title>The Global Catalogue of Microorganisms (GCM) 10K type strain sequencing project: providing services to taxonomists for standard genome sequencing and annotation.</title>
        <authorList>
            <consortium name="The Broad Institute Genomics Platform"/>
            <consortium name="The Broad Institute Genome Sequencing Center for Infectious Disease"/>
            <person name="Wu L."/>
            <person name="Ma J."/>
        </authorList>
    </citation>
    <scope>NUCLEOTIDE SEQUENCE [LARGE SCALE GENOMIC DNA]</scope>
    <source>
        <strain evidence="4">CGMCC 4.7393</strain>
    </source>
</reference>
<feature type="compositionally biased region" description="Low complexity" evidence="1">
    <location>
        <begin position="24"/>
        <end position="40"/>
    </location>
</feature>
<dbReference type="InterPro" id="IPR019847">
    <property type="entry name" value="Gliding_motility_assoc_GldN"/>
</dbReference>
<evidence type="ECO:0000256" key="2">
    <source>
        <dbReference type="SAM" id="SignalP"/>
    </source>
</evidence>
<dbReference type="RefSeq" id="WP_239693373.1">
    <property type="nucleotide sequence ID" value="NZ_JBHSYQ010000003.1"/>
</dbReference>
<dbReference type="Pfam" id="PF19841">
    <property type="entry name" value="GldN"/>
    <property type="match status" value="1"/>
</dbReference>
<name>A0ABW2DHZ0_9BACT</name>
<protein>
    <submittedName>
        <fullName evidence="3">Gliding motility protein GldN</fullName>
    </submittedName>
</protein>
<feature type="region of interest" description="Disordered" evidence="1">
    <location>
        <begin position="158"/>
        <end position="182"/>
    </location>
</feature>
<comment type="caution">
    <text evidence="3">The sequence shown here is derived from an EMBL/GenBank/DDBJ whole genome shotgun (WGS) entry which is preliminary data.</text>
</comment>
<feature type="compositionally biased region" description="Basic and acidic residues" evidence="1">
    <location>
        <begin position="44"/>
        <end position="57"/>
    </location>
</feature>
<evidence type="ECO:0000313" key="3">
    <source>
        <dbReference type="EMBL" id="MFC6996314.1"/>
    </source>
</evidence>
<feature type="signal peptide" evidence="2">
    <location>
        <begin position="1"/>
        <end position="21"/>
    </location>
</feature>
<feature type="chain" id="PRO_5046753797" evidence="2">
    <location>
        <begin position="22"/>
        <end position="347"/>
    </location>
</feature>